<feature type="compositionally biased region" description="Acidic residues" evidence="3">
    <location>
        <begin position="1"/>
        <end position="11"/>
    </location>
</feature>
<keyword evidence="2" id="KW-0663">Pyridoxal phosphate</keyword>
<comment type="caution">
    <text evidence="4">The sequence shown here is derived from an EMBL/GenBank/DDBJ whole genome shotgun (WGS) entry which is preliminary data.</text>
</comment>
<keyword evidence="5" id="KW-1185">Reference proteome</keyword>
<dbReference type="InterPro" id="IPR023026">
    <property type="entry name" value="Trp_synth_beta/beta-like"/>
</dbReference>
<evidence type="ECO:0000313" key="4">
    <source>
        <dbReference type="EMBL" id="KAH0942018.1"/>
    </source>
</evidence>
<reference evidence="4 5" key="1">
    <citation type="submission" date="2021-05" db="EMBL/GenBank/DDBJ databases">
        <title>Genome Assembly of Synthetic Allotetraploid Brassica napus Reveals Homoeologous Exchanges between Subgenomes.</title>
        <authorList>
            <person name="Davis J.T."/>
        </authorList>
    </citation>
    <scope>NUCLEOTIDE SEQUENCE [LARGE SCALE GENOMIC DNA]</scope>
    <source>
        <strain evidence="5">cv. Da-Ae</strain>
        <tissue evidence="4">Seedling</tissue>
    </source>
</reference>
<evidence type="ECO:0008006" key="6">
    <source>
        <dbReference type="Google" id="ProtNLM"/>
    </source>
</evidence>
<dbReference type="EMBL" id="JAGKQM010000001">
    <property type="protein sequence ID" value="KAH0942018.1"/>
    <property type="molecule type" value="Genomic_DNA"/>
</dbReference>
<dbReference type="Proteomes" id="UP000824890">
    <property type="component" value="Unassembled WGS sequence"/>
</dbReference>
<evidence type="ECO:0000313" key="5">
    <source>
        <dbReference type="Proteomes" id="UP000824890"/>
    </source>
</evidence>
<feature type="region of interest" description="Disordered" evidence="3">
    <location>
        <begin position="1"/>
        <end position="21"/>
    </location>
</feature>
<name>A0ABQ8EKM4_BRANA</name>
<dbReference type="PANTHER" id="PTHR48077:SF3">
    <property type="entry name" value="TRYPTOPHAN SYNTHASE"/>
    <property type="match status" value="1"/>
</dbReference>
<proteinExistence type="predicted"/>
<organism evidence="4 5">
    <name type="scientific">Brassica napus</name>
    <name type="common">Rape</name>
    <dbReference type="NCBI Taxonomy" id="3708"/>
    <lineage>
        <taxon>Eukaryota</taxon>
        <taxon>Viridiplantae</taxon>
        <taxon>Streptophyta</taxon>
        <taxon>Embryophyta</taxon>
        <taxon>Tracheophyta</taxon>
        <taxon>Spermatophyta</taxon>
        <taxon>Magnoliopsida</taxon>
        <taxon>eudicotyledons</taxon>
        <taxon>Gunneridae</taxon>
        <taxon>Pentapetalae</taxon>
        <taxon>rosids</taxon>
        <taxon>malvids</taxon>
        <taxon>Brassicales</taxon>
        <taxon>Brassicaceae</taxon>
        <taxon>Brassiceae</taxon>
        <taxon>Brassica</taxon>
    </lineage>
</organism>
<accession>A0ABQ8EKM4</accession>
<evidence type="ECO:0000256" key="3">
    <source>
        <dbReference type="SAM" id="MobiDB-lite"/>
    </source>
</evidence>
<evidence type="ECO:0000256" key="2">
    <source>
        <dbReference type="ARBA" id="ARBA00022898"/>
    </source>
</evidence>
<gene>
    <name evidence="4" type="ORF">HID58_001655</name>
</gene>
<dbReference type="Gene3D" id="3.40.50.1100">
    <property type="match status" value="1"/>
</dbReference>
<dbReference type="SUPFAM" id="SSF53686">
    <property type="entry name" value="Tryptophan synthase beta subunit-like PLP-dependent enzymes"/>
    <property type="match status" value="1"/>
</dbReference>
<comment type="cofactor">
    <cofactor evidence="1">
        <name>pyridoxal 5'-phosphate</name>
        <dbReference type="ChEBI" id="CHEBI:597326"/>
    </cofactor>
</comment>
<sequence>MSYLLQDDDGQITEPHSISAGLDYPGVGPELSFLKDVGRAEYCRVTDEEALEAVQESVSIGGDNSGVGDMHMHWLIWRSFVRGYQMEPEWS</sequence>
<evidence type="ECO:0000256" key="1">
    <source>
        <dbReference type="ARBA" id="ARBA00001933"/>
    </source>
</evidence>
<dbReference type="InterPro" id="IPR036052">
    <property type="entry name" value="TrpB-like_PALP_sf"/>
</dbReference>
<dbReference type="PANTHER" id="PTHR48077">
    <property type="entry name" value="TRYPTOPHAN SYNTHASE-RELATED"/>
    <property type="match status" value="1"/>
</dbReference>
<protein>
    <recommendedName>
        <fullName evidence="6">Tryptophan synthase</fullName>
    </recommendedName>
</protein>